<proteinExistence type="predicted"/>
<gene>
    <name evidence="1" type="ORF">HHL15_04525</name>
</gene>
<name>A0A848G182_9RHOO</name>
<accession>A0A848G182</accession>
<keyword evidence="2" id="KW-1185">Reference proteome</keyword>
<dbReference type="EMBL" id="JABBGA010000002">
    <property type="protein sequence ID" value="NML24992.1"/>
    <property type="molecule type" value="Genomic_DNA"/>
</dbReference>
<protein>
    <submittedName>
        <fullName evidence="1">Uncharacterized protein</fullName>
    </submittedName>
</protein>
<dbReference type="AlphaFoldDB" id="A0A848G182"/>
<organism evidence="1 2">
    <name type="scientific">Zoogloea dura</name>
    <dbReference type="NCBI Taxonomy" id="2728840"/>
    <lineage>
        <taxon>Bacteria</taxon>
        <taxon>Pseudomonadati</taxon>
        <taxon>Pseudomonadota</taxon>
        <taxon>Betaproteobacteria</taxon>
        <taxon>Rhodocyclales</taxon>
        <taxon>Zoogloeaceae</taxon>
        <taxon>Zoogloea</taxon>
    </lineage>
</organism>
<dbReference type="Proteomes" id="UP000580043">
    <property type="component" value="Unassembled WGS sequence"/>
</dbReference>
<sequence>MAAASNALLFDDFGRCLPGAVQAPAHPRSRRYFTLQQPEIEYGASHARLQRHLGAGETVDAAAFAERAEAILARLKADPRTAALTRGVAVPFILPRLAVENMGRTLDERFLPALGRAFEETYPDYRFTNHNVGGLDGRLRIQPDSRHAGLVEAMGHAERVGIYFPALSEYSIPAALERVAALPRHFLLAGGVDTCAALISTPGLLLRTDTYPPLLWLGALAGDQPGIGYHFEAYGYNLTFNRRAHLGQAAEYWTCGLSVLDGD</sequence>
<reference evidence="1 2" key="1">
    <citation type="submission" date="2020-04" db="EMBL/GenBank/DDBJ databases">
        <title>Zoogloea sp. G-4-1-14 isolated from soil.</title>
        <authorList>
            <person name="Dahal R.H."/>
        </authorList>
    </citation>
    <scope>NUCLEOTIDE SEQUENCE [LARGE SCALE GENOMIC DNA]</scope>
    <source>
        <strain evidence="1 2">G-4-1-14</strain>
    </source>
</reference>
<dbReference type="RefSeq" id="WP_169144627.1">
    <property type="nucleotide sequence ID" value="NZ_JABBGA010000002.1"/>
</dbReference>
<evidence type="ECO:0000313" key="1">
    <source>
        <dbReference type="EMBL" id="NML24992.1"/>
    </source>
</evidence>
<comment type="caution">
    <text evidence="1">The sequence shown here is derived from an EMBL/GenBank/DDBJ whole genome shotgun (WGS) entry which is preliminary data.</text>
</comment>
<evidence type="ECO:0000313" key="2">
    <source>
        <dbReference type="Proteomes" id="UP000580043"/>
    </source>
</evidence>